<dbReference type="CDD" id="cd24032">
    <property type="entry name" value="ASKHA_NBD_TsaB"/>
    <property type="match status" value="1"/>
</dbReference>
<name>A0ABU9VXM5_9CLOT</name>
<organism evidence="2 3">
    <name type="scientific">Anoxynatronum sibiricum</name>
    <dbReference type="NCBI Taxonomy" id="210623"/>
    <lineage>
        <taxon>Bacteria</taxon>
        <taxon>Bacillati</taxon>
        <taxon>Bacillota</taxon>
        <taxon>Clostridia</taxon>
        <taxon>Eubacteriales</taxon>
        <taxon>Clostridiaceae</taxon>
        <taxon>Anoxynatronum</taxon>
    </lineage>
</organism>
<proteinExistence type="predicted"/>
<accession>A0ABU9VXM5</accession>
<dbReference type="PANTHER" id="PTHR11735:SF11">
    <property type="entry name" value="TRNA THREONYLCARBAMOYLADENOSINE BIOSYNTHESIS PROTEIN TSAB"/>
    <property type="match status" value="1"/>
</dbReference>
<dbReference type="InterPro" id="IPR043129">
    <property type="entry name" value="ATPase_NBD"/>
</dbReference>
<gene>
    <name evidence="2" type="primary">tsaB</name>
    <name evidence="2" type="ORF">AAIG11_15285</name>
</gene>
<dbReference type="Proteomes" id="UP001407405">
    <property type="component" value="Unassembled WGS sequence"/>
</dbReference>
<protein>
    <submittedName>
        <fullName evidence="2">tRNA (Adenosine(37)-N6)-threonylcarbamoyltransferase complex dimerization subunit type 1 TsaB</fullName>
        <ecNumber evidence="2">2.3.1.234</ecNumber>
    </submittedName>
</protein>
<evidence type="ECO:0000313" key="2">
    <source>
        <dbReference type="EMBL" id="MEN1761849.1"/>
    </source>
</evidence>
<keyword evidence="2" id="KW-0808">Transferase</keyword>
<dbReference type="GO" id="GO:0061711">
    <property type="term" value="F:tRNA N(6)-L-threonylcarbamoyladenine synthase activity"/>
    <property type="evidence" value="ECO:0007669"/>
    <property type="project" value="UniProtKB-EC"/>
</dbReference>
<dbReference type="InterPro" id="IPR022496">
    <property type="entry name" value="T6A_TsaB"/>
</dbReference>
<dbReference type="NCBIfam" id="TIGR03725">
    <property type="entry name" value="T6A_YeaZ"/>
    <property type="match status" value="1"/>
</dbReference>
<dbReference type="Gene3D" id="3.30.420.40">
    <property type="match status" value="2"/>
</dbReference>
<sequence>MKLLAVESTSMAAGAALIEEGRLLGEIRLNHRKTHSEQLLPMVDQLLTLCQCSMESLEGLAVSVGPGSFTGIRIGVATVKGLAQALNLPVAGVSTLETLAWQVAPFQGRVVPLMDAQRNLVYTAGYHFHRCGEAPPEIITPPDVLHIQELLETLVSESMVSQEKPILFTGDALPLHRERLKGVLGDRAVFALSIHAMPSAAALAQCGLFKMKAGEGVDPAKVQPVYLRTSQAEKVHHQKELLKKAGK</sequence>
<keyword evidence="2" id="KW-0012">Acyltransferase</keyword>
<dbReference type="EMBL" id="JBCITM010000022">
    <property type="protein sequence ID" value="MEN1761849.1"/>
    <property type="molecule type" value="Genomic_DNA"/>
</dbReference>
<dbReference type="PANTHER" id="PTHR11735">
    <property type="entry name" value="TRNA N6-ADENOSINE THREONYLCARBAMOYLTRANSFERASE"/>
    <property type="match status" value="1"/>
</dbReference>
<dbReference type="Pfam" id="PF00814">
    <property type="entry name" value="TsaD"/>
    <property type="match status" value="1"/>
</dbReference>
<dbReference type="EC" id="2.3.1.234" evidence="2"/>
<dbReference type="RefSeq" id="WP_343187131.1">
    <property type="nucleotide sequence ID" value="NZ_JBCITM010000022.1"/>
</dbReference>
<evidence type="ECO:0000259" key="1">
    <source>
        <dbReference type="Pfam" id="PF00814"/>
    </source>
</evidence>
<evidence type="ECO:0000313" key="3">
    <source>
        <dbReference type="Proteomes" id="UP001407405"/>
    </source>
</evidence>
<keyword evidence="3" id="KW-1185">Reference proteome</keyword>
<feature type="domain" description="Gcp-like" evidence="1">
    <location>
        <begin position="33"/>
        <end position="207"/>
    </location>
</feature>
<dbReference type="SUPFAM" id="SSF53067">
    <property type="entry name" value="Actin-like ATPase domain"/>
    <property type="match status" value="2"/>
</dbReference>
<comment type="caution">
    <text evidence="2">The sequence shown here is derived from an EMBL/GenBank/DDBJ whole genome shotgun (WGS) entry which is preliminary data.</text>
</comment>
<dbReference type="InterPro" id="IPR000905">
    <property type="entry name" value="Gcp-like_dom"/>
</dbReference>
<reference evidence="2 3" key="1">
    <citation type="submission" date="2024-04" db="EMBL/GenBank/DDBJ databases">
        <title>Genome sequencing and metabolic network reconstruction of aminoacids and betaine degradation by Anoxynatronum sibiricum.</title>
        <authorList>
            <person name="Detkova E.N."/>
            <person name="Boltjanskaja Y.V."/>
            <person name="Mardanov A.V."/>
            <person name="Kevbrin V."/>
        </authorList>
    </citation>
    <scope>NUCLEOTIDE SEQUENCE [LARGE SCALE GENOMIC DNA]</scope>
    <source>
        <strain evidence="2 3">Z-7981</strain>
    </source>
</reference>